<keyword evidence="2" id="KW-1185">Reference proteome</keyword>
<reference evidence="1" key="1">
    <citation type="submission" date="2021-06" db="EMBL/GenBank/DDBJ databases">
        <authorList>
            <person name="Kallberg Y."/>
            <person name="Tangrot J."/>
            <person name="Rosling A."/>
        </authorList>
    </citation>
    <scope>NUCLEOTIDE SEQUENCE</scope>
    <source>
        <strain evidence="1">AU212A</strain>
    </source>
</reference>
<gene>
    <name evidence="1" type="ORF">SCALOS_LOCUS10462</name>
</gene>
<accession>A0ACA9PFI6</accession>
<name>A0ACA9PFI6_9GLOM</name>
<proteinExistence type="predicted"/>
<sequence>KDKIYTMEDKETKGLDDVEYDESADEYLDEYLNDEGEGSGGHHVKSTGFEKSTSLMEKAKQSLIELKAVVKESGWKKILSQKGTTVYSKQGTARNDRLPIFMGQCEIRGFSPLSVFTIIGRKRLWDDWYRLFISFHKLG</sequence>
<dbReference type="EMBL" id="CAJVPM010039133">
    <property type="protein sequence ID" value="CAG8700034.1"/>
    <property type="molecule type" value="Genomic_DNA"/>
</dbReference>
<organism evidence="1 2">
    <name type="scientific">Scutellospora calospora</name>
    <dbReference type="NCBI Taxonomy" id="85575"/>
    <lineage>
        <taxon>Eukaryota</taxon>
        <taxon>Fungi</taxon>
        <taxon>Fungi incertae sedis</taxon>
        <taxon>Mucoromycota</taxon>
        <taxon>Glomeromycotina</taxon>
        <taxon>Glomeromycetes</taxon>
        <taxon>Diversisporales</taxon>
        <taxon>Gigasporaceae</taxon>
        <taxon>Scutellospora</taxon>
    </lineage>
</organism>
<evidence type="ECO:0000313" key="1">
    <source>
        <dbReference type="EMBL" id="CAG8700034.1"/>
    </source>
</evidence>
<protein>
    <submittedName>
        <fullName evidence="1">4989_t:CDS:1</fullName>
    </submittedName>
</protein>
<dbReference type="Proteomes" id="UP000789860">
    <property type="component" value="Unassembled WGS sequence"/>
</dbReference>
<evidence type="ECO:0000313" key="2">
    <source>
        <dbReference type="Proteomes" id="UP000789860"/>
    </source>
</evidence>
<feature type="non-terminal residue" evidence="1">
    <location>
        <position position="1"/>
    </location>
</feature>
<comment type="caution">
    <text evidence="1">The sequence shown here is derived from an EMBL/GenBank/DDBJ whole genome shotgun (WGS) entry which is preliminary data.</text>
</comment>